<accession>A0A7Y7E815</accession>
<sequence length="225" mass="25427">MNDPRQRLQDALDALDTAFAPLSRTTFPEGGCTYCHTESDLEVLAGPTHLVPEQLVFSVACTTPDHWDDFPALYRRLTPRIVRLLIDDQLDHGMFASRLLAAGWRDWPLAERSALEEVWHAWWRSALGTYPCTGRITDILEALAATTGTLTPWLTTWAELPTEASDLHLSDALDEWLMRDELADLRLGFYGELHATPELLPWLLSLGDERIGAAQLMEVERIAYQ</sequence>
<dbReference type="AlphaFoldDB" id="A0A7Y7E815"/>
<comment type="caution">
    <text evidence="1">The sequence shown here is derived from an EMBL/GenBank/DDBJ whole genome shotgun (WGS) entry which is preliminary data.</text>
</comment>
<keyword evidence="2" id="KW-1185">Reference proteome</keyword>
<evidence type="ECO:0000313" key="1">
    <source>
        <dbReference type="EMBL" id="NVK78976.1"/>
    </source>
</evidence>
<name>A0A7Y7E815_STRMO</name>
<organism evidence="1 2">
    <name type="scientific">Streptomyces morookaense</name>
    <name type="common">Streptoverticillium morookaense</name>
    <dbReference type="NCBI Taxonomy" id="1970"/>
    <lineage>
        <taxon>Bacteria</taxon>
        <taxon>Bacillati</taxon>
        <taxon>Actinomycetota</taxon>
        <taxon>Actinomycetes</taxon>
        <taxon>Kitasatosporales</taxon>
        <taxon>Streptomycetaceae</taxon>
        <taxon>Streptomyces</taxon>
    </lineage>
</organism>
<dbReference type="RefSeq" id="WP_171081577.1">
    <property type="nucleotide sequence ID" value="NZ_BNBU01000006.1"/>
</dbReference>
<proteinExistence type="predicted"/>
<dbReference type="Proteomes" id="UP000587462">
    <property type="component" value="Unassembled WGS sequence"/>
</dbReference>
<dbReference type="EMBL" id="JABBXF010000030">
    <property type="protein sequence ID" value="NVK78976.1"/>
    <property type="molecule type" value="Genomic_DNA"/>
</dbReference>
<evidence type="ECO:0000313" key="2">
    <source>
        <dbReference type="Proteomes" id="UP000587462"/>
    </source>
</evidence>
<gene>
    <name evidence="1" type="ORF">HG542_15030</name>
</gene>
<reference evidence="1 2" key="1">
    <citation type="submission" date="2020-04" db="EMBL/GenBank/DDBJ databases">
        <title>Draft Genome Sequence of Streptomyces morookaense DSM 40503, an 8-azaguanine-producing strain.</title>
        <authorList>
            <person name="Qi J."/>
            <person name="Gao J.-M."/>
        </authorList>
    </citation>
    <scope>NUCLEOTIDE SEQUENCE [LARGE SCALE GENOMIC DNA]</scope>
    <source>
        <strain evidence="1 2">DSM 40503</strain>
    </source>
</reference>
<protein>
    <submittedName>
        <fullName evidence="1">Uncharacterized protein</fullName>
    </submittedName>
</protein>